<comment type="similarity">
    <text evidence="1">Belongs to the short-chain dehydrogenases/reductases (SDR) family.</text>
</comment>
<dbReference type="PRINTS" id="PR00081">
    <property type="entry name" value="GDHRDH"/>
</dbReference>
<dbReference type="InterPro" id="IPR002347">
    <property type="entry name" value="SDR_fam"/>
</dbReference>
<keyword evidence="4" id="KW-1185">Reference proteome</keyword>
<evidence type="ECO:0000256" key="2">
    <source>
        <dbReference type="ARBA" id="ARBA00023002"/>
    </source>
</evidence>
<dbReference type="GO" id="GO:0016491">
    <property type="term" value="F:oxidoreductase activity"/>
    <property type="evidence" value="ECO:0007669"/>
    <property type="project" value="UniProtKB-KW"/>
</dbReference>
<reference evidence="3" key="2">
    <citation type="submission" date="2020-09" db="EMBL/GenBank/DDBJ databases">
        <authorList>
            <person name="Sun Q."/>
            <person name="Zhou Y."/>
        </authorList>
    </citation>
    <scope>NUCLEOTIDE SEQUENCE</scope>
    <source>
        <strain evidence="3">CGMCC 1.12726</strain>
    </source>
</reference>
<dbReference type="AlphaFoldDB" id="A0A917CF63"/>
<dbReference type="EMBL" id="BMFO01000001">
    <property type="protein sequence ID" value="GGF85586.1"/>
    <property type="molecule type" value="Genomic_DNA"/>
</dbReference>
<name>A0A917CF63_9GAMM</name>
<dbReference type="Proteomes" id="UP000632858">
    <property type="component" value="Unassembled WGS sequence"/>
</dbReference>
<dbReference type="PANTHER" id="PTHR44196:SF4">
    <property type="entry name" value="SHORT CHAIN DEHYDROGENASE"/>
    <property type="match status" value="1"/>
</dbReference>
<dbReference type="SUPFAM" id="SSF51735">
    <property type="entry name" value="NAD(P)-binding Rossmann-fold domains"/>
    <property type="match status" value="1"/>
</dbReference>
<dbReference type="RefSeq" id="WP_188447296.1">
    <property type="nucleotide sequence ID" value="NZ_BMFO01000001.1"/>
</dbReference>
<dbReference type="Gene3D" id="3.40.50.720">
    <property type="entry name" value="NAD(P)-binding Rossmann-like Domain"/>
    <property type="match status" value="1"/>
</dbReference>
<gene>
    <name evidence="3" type="ORF">GCM10010960_04490</name>
</gene>
<keyword evidence="2" id="KW-0560">Oxidoreductase</keyword>
<proteinExistence type="inferred from homology"/>
<evidence type="ECO:0000313" key="3">
    <source>
        <dbReference type="EMBL" id="GGF85586.1"/>
    </source>
</evidence>
<evidence type="ECO:0000256" key="1">
    <source>
        <dbReference type="ARBA" id="ARBA00006484"/>
    </source>
</evidence>
<sequence>MSPLPTPTPDCLAGRVILVTGAYGGLGEAAAKAAAAAGATVVLLGKKVPKLNRVYDAIKKIGPEPALYPLDMRGADPADYEAMADKIAAELGGLHGILHCAADFSGLRPLETTSPEEFVTQIHVNLTAPWLLTQACLPVLRQSGDAAVVFVAEDLRRVNKAYWGAYGIAKAGLEGLVSMLHDETEDSVVRVAALQPGPMRTSIRARAYVEEAATDCPEASVYAPACVHLLSAAGIADRGRILRPDQIR</sequence>
<organism evidence="3 4">
    <name type="scientific">Arenimonas maotaiensis</name>
    <dbReference type="NCBI Taxonomy" id="1446479"/>
    <lineage>
        <taxon>Bacteria</taxon>
        <taxon>Pseudomonadati</taxon>
        <taxon>Pseudomonadota</taxon>
        <taxon>Gammaproteobacteria</taxon>
        <taxon>Lysobacterales</taxon>
        <taxon>Lysobacteraceae</taxon>
        <taxon>Arenimonas</taxon>
    </lineage>
</organism>
<dbReference type="Pfam" id="PF00106">
    <property type="entry name" value="adh_short"/>
    <property type="match status" value="1"/>
</dbReference>
<comment type="caution">
    <text evidence="3">The sequence shown here is derived from an EMBL/GenBank/DDBJ whole genome shotgun (WGS) entry which is preliminary data.</text>
</comment>
<evidence type="ECO:0000313" key="4">
    <source>
        <dbReference type="Proteomes" id="UP000632858"/>
    </source>
</evidence>
<accession>A0A917CF63</accession>
<reference evidence="3" key="1">
    <citation type="journal article" date="2014" name="Int. J. Syst. Evol. Microbiol.">
        <title>Complete genome sequence of Corynebacterium casei LMG S-19264T (=DSM 44701T), isolated from a smear-ripened cheese.</title>
        <authorList>
            <consortium name="US DOE Joint Genome Institute (JGI-PGF)"/>
            <person name="Walter F."/>
            <person name="Albersmeier A."/>
            <person name="Kalinowski J."/>
            <person name="Ruckert C."/>
        </authorList>
    </citation>
    <scope>NUCLEOTIDE SEQUENCE</scope>
    <source>
        <strain evidence="3">CGMCC 1.12726</strain>
    </source>
</reference>
<dbReference type="InterPro" id="IPR036291">
    <property type="entry name" value="NAD(P)-bd_dom_sf"/>
</dbReference>
<dbReference type="GO" id="GO:0016020">
    <property type="term" value="C:membrane"/>
    <property type="evidence" value="ECO:0007669"/>
    <property type="project" value="TreeGrafter"/>
</dbReference>
<protein>
    <submittedName>
        <fullName evidence="3">Short-chain dehydrogenase</fullName>
    </submittedName>
</protein>
<dbReference type="PANTHER" id="PTHR44196">
    <property type="entry name" value="DEHYDROGENASE/REDUCTASE SDR FAMILY MEMBER 7B"/>
    <property type="match status" value="1"/>
</dbReference>